<comment type="cofactor">
    <cofactor evidence="1">
        <name>Mn(2+)</name>
        <dbReference type="ChEBI" id="CHEBI:29035"/>
    </cofactor>
</comment>
<comment type="cofactor">
    <cofactor evidence="2">
        <name>Mg(2+)</name>
        <dbReference type="ChEBI" id="CHEBI:18420"/>
    </cofactor>
</comment>
<evidence type="ECO:0000256" key="3">
    <source>
        <dbReference type="ARBA" id="ARBA00013081"/>
    </source>
</evidence>
<evidence type="ECO:0000313" key="12">
    <source>
        <dbReference type="EMBL" id="CAK9326210.1"/>
    </source>
</evidence>
<evidence type="ECO:0000256" key="7">
    <source>
        <dbReference type="ARBA" id="ARBA00022912"/>
    </source>
</evidence>
<organism evidence="12 13">
    <name type="scientific">Citrullus colocynthis</name>
    <name type="common">colocynth</name>
    <dbReference type="NCBI Taxonomy" id="252529"/>
    <lineage>
        <taxon>Eukaryota</taxon>
        <taxon>Viridiplantae</taxon>
        <taxon>Streptophyta</taxon>
        <taxon>Embryophyta</taxon>
        <taxon>Tracheophyta</taxon>
        <taxon>Spermatophyta</taxon>
        <taxon>Magnoliopsida</taxon>
        <taxon>eudicotyledons</taxon>
        <taxon>Gunneridae</taxon>
        <taxon>Pentapetalae</taxon>
        <taxon>rosids</taxon>
        <taxon>fabids</taxon>
        <taxon>Cucurbitales</taxon>
        <taxon>Cucurbitaceae</taxon>
        <taxon>Benincaseae</taxon>
        <taxon>Citrullus</taxon>
    </lineage>
</organism>
<evidence type="ECO:0000256" key="6">
    <source>
        <dbReference type="ARBA" id="ARBA00022842"/>
    </source>
</evidence>
<dbReference type="InterPro" id="IPR000222">
    <property type="entry name" value="PP2C_BS"/>
</dbReference>
<feature type="region of interest" description="Disordered" evidence="10">
    <location>
        <begin position="1"/>
        <end position="47"/>
    </location>
</feature>
<dbReference type="InterPro" id="IPR015655">
    <property type="entry name" value="PP2C"/>
</dbReference>
<keyword evidence="8" id="KW-0464">Manganese</keyword>
<dbReference type="Proteomes" id="UP001642487">
    <property type="component" value="Chromosome 7"/>
</dbReference>
<comment type="similarity">
    <text evidence="9">Belongs to the PP2C family.</text>
</comment>
<keyword evidence="5 9" id="KW-0378">Hydrolase</keyword>
<dbReference type="SUPFAM" id="SSF81606">
    <property type="entry name" value="PP2C-like"/>
    <property type="match status" value="1"/>
</dbReference>
<dbReference type="EC" id="3.1.3.16" evidence="3"/>
<gene>
    <name evidence="12" type="ORF">CITCOLO1_LOCUS18549</name>
</gene>
<feature type="domain" description="PPM-type phosphatase" evidence="11">
    <location>
        <begin position="52"/>
        <end position="349"/>
    </location>
</feature>
<keyword evidence="6" id="KW-0460">Magnesium</keyword>
<evidence type="ECO:0000256" key="5">
    <source>
        <dbReference type="ARBA" id="ARBA00022801"/>
    </source>
</evidence>
<evidence type="ECO:0000256" key="10">
    <source>
        <dbReference type="SAM" id="MobiDB-lite"/>
    </source>
</evidence>
<dbReference type="EMBL" id="OZ021741">
    <property type="protein sequence ID" value="CAK9326210.1"/>
    <property type="molecule type" value="Genomic_DNA"/>
</dbReference>
<dbReference type="InterPro" id="IPR036457">
    <property type="entry name" value="PPM-type-like_dom_sf"/>
</dbReference>
<dbReference type="Gene3D" id="3.60.40.10">
    <property type="entry name" value="PPM-type phosphatase domain"/>
    <property type="match status" value="1"/>
</dbReference>
<dbReference type="PANTHER" id="PTHR47992">
    <property type="entry name" value="PROTEIN PHOSPHATASE"/>
    <property type="match status" value="1"/>
</dbReference>
<dbReference type="CDD" id="cd00143">
    <property type="entry name" value="PP2Cc"/>
    <property type="match status" value="1"/>
</dbReference>
<evidence type="ECO:0000256" key="9">
    <source>
        <dbReference type="RuleBase" id="RU003465"/>
    </source>
</evidence>
<keyword evidence="13" id="KW-1185">Reference proteome</keyword>
<reference evidence="12 13" key="1">
    <citation type="submission" date="2024-03" db="EMBL/GenBank/DDBJ databases">
        <authorList>
            <person name="Gkanogiannis A."/>
            <person name="Becerra Lopez-Lavalle L."/>
        </authorList>
    </citation>
    <scope>NUCLEOTIDE SEQUENCE [LARGE SCALE GENOMIC DNA]</scope>
</reference>
<protein>
    <recommendedName>
        <fullName evidence="3">protein-serine/threonine phosphatase</fullName>
        <ecNumber evidence="3">3.1.3.16</ecNumber>
    </recommendedName>
</protein>
<name>A0ABP0Z5J1_9ROSI</name>
<evidence type="ECO:0000313" key="13">
    <source>
        <dbReference type="Proteomes" id="UP001642487"/>
    </source>
</evidence>
<dbReference type="SMART" id="SM00332">
    <property type="entry name" value="PP2Cc"/>
    <property type="match status" value="1"/>
</dbReference>
<sequence>MEFLELKAAADNAGGASSSGRKRRSVQPFPRRCENEDDENRGQRNDDEVEVKYGVTSVCGRKREMEDMVSVHLYFATLKNEPQIPLHFFGVFDGHGCSHVSKSCKNRMHEIVKEEIDEMEIEETEEWKKIMRRSYGRMDGEVMKQREASSSESNNISCRCERQTPNRYDTVRSNALIALLMPHKFIIANCGDSRAVLSRKATGILPLSSDHKPARGDELSRTESRGGRVIYREGARVLGVYATSRAIGDGCLKPYVISEPEVVIMDRTAEDEFMILATDGLWDVVTNETACDAVRTCMRAHRPLSSSSESSGSMSGGSDKTCSDASILLTKLAMANHSSDNITIVVIDLRTTSSPQPKH</sequence>
<accession>A0ABP0Z5J1</accession>
<dbReference type="InterPro" id="IPR001932">
    <property type="entry name" value="PPM-type_phosphatase-like_dom"/>
</dbReference>
<dbReference type="PROSITE" id="PS01032">
    <property type="entry name" value="PPM_1"/>
    <property type="match status" value="1"/>
</dbReference>
<evidence type="ECO:0000256" key="1">
    <source>
        <dbReference type="ARBA" id="ARBA00001936"/>
    </source>
</evidence>
<evidence type="ECO:0000259" key="11">
    <source>
        <dbReference type="PROSITE" id="PS51746"/>
    </source>
</evidence>
<dbReference type="Pfam" id="PF00481">
    <property type="entry name" value="PP2C"/>
    <property type="match status" value="1"/>
</dbReference>
<evidence type="ECO:0000256" key="2">
    <source>
        <dbReference type="ARBA" id="ARBA00001946"/>
    </source>
</evidence>
<keyword evidence="4" id="KW-0479">Metal-binding</keyword>
<feature type="compositionally biased region" description="Low complexity" evidence="10">
    <location>
        <begin position="9"/>
        <end position="19"/>
    </location>
</feature>
<dbReference type="PROSITE" id="PS51746">
    <property type="entry name" value="PPM_2"/>
    <property type="match status" value="1"/>
</dbReference>
<evidence type="ECO:0000256" key="4">
    <source>
        <dbReference type="ARBA" id="ARBA00022723"/>
    </source>
</evidence>
<evidence type="ECO:0000256" key="8">
    <source>
        <dbReference type="ARBA" id="ARBA00023211"/>
    </source>
</evidence>
<keyword evidence="7 9" id="KW-0904">Protein phosphatase</keyword>
<proteinExistence type="inferred from homology"/>